<evidence type="ECO:0000313" key="1">
    <source>
        <dbReference type="EMBL" id="KAK0436701.1"/>
    </source>
</evidence>
<dbReference type="EMBL" id="JAUEPT010000053">
    <property type="protein sequence ID" value="KAK0436701.1"/>
    <property type="molecule type" value="Genomic_DNA"/>
</dbReference>
<comment type="caution">
    <text evidence="1">The sequence shown here is derived from an EMBL/GenBank/DDBJ whole genome shotgun (WGS) entry which is preliminary data.</text>
</comment>
<dbReference type="AlphaFoldDB" id="A0AA39J5W4"/>
<name>A0AA39J5W4_9AGAR</name>
<proteinExistence type="predicted"/>
<feature type="non-terminal residue" evidence="1">
    <location>
        <position position="1"/>
    </location>
</feature>
<protein>
    <submittedName>
        <fullName evidence="1">Uncharacterized protein</fullName>
    </submittedName>
</protein>
<sequence>MIPPDYWRADYQPPPLFPKNDMKIRSISHQDHTAVPLEMAVFTHLYQGIADAFFEGFTHVKDSIFHPDPATDEFPTPKDPRLLSLLMLAGSPSIRKMAINPSMEELFIQVLRNLGIYMGVDDFELDSNRYAVLKLLYTLLSSDDFGTTMMVDNQHTVLMLFLRVLNSTTPRPCFLPSDWCTPTMVFNFT</sequence>
<gene>
    <name evidence="1" type="ORF">EV421DRAFT_1830457</name>
</gene>
<evidence type="ECO:0000313" key="2">
    <source>
        <dbReference type="Proteomes" id="UP001175226"/>
    </source>
</evidence>
<dbReference type="Proteomes" id="UP001175226">
    <property type="component" value="Unassembled WGS sequence"/>
</dbReference>
<keyword evidence="2" id="KW-1185">Reference proteome</keyword>
<reference evidence="1" key="1">
    <citation type="submission" date="2023-06" db="EMBL/GenBank/DDBJ databases">
        <authorList>
            <consortium name="Lawrence Berkeley National Laboratory"/>
            <person name="Ahrendt S."/>
            <person name="Sahu N."/>
            <person name="Indic B."/>
            <person name="Wong-Bajracharya J."/>
            <person name="Merenyi Z."/>
            <person name="Ke H.-M."/>
            <person name="Monk M."/>
            <person name="Kocsube S."/>
            <person name="Drula E."/>
            <person name="Lipzen A."/>
            <person name="Balint B."/>
            <person name="Henrissat B."/>
            <person name="Andreopoulos B."/>
            <person name="Martin F.M."/>
            <person name="Harder C.B."/>
            <person name="Rigling D."/>
            <person name="Ford K.L."/>
            <person name="Foster G.D."/>
            <person name="Pangilinan J."/>
            <person name="Papanicolaou A."/>
            <person name="Barry K."/>
            <person name="LaButti K."/>
            <person name="Viragh M."/>
            <person name="Koriabine M."/>
            <person name="Yan M."/>
            <person name="Riley R."/>
            <person name="Champramary S."/>
            <person name="Plett K.L."/>
            <person name="Tsai I.J."/>
            <person name="Slot J."/>
            <person name="Sipos G."/>
            <person name="Plett J."/>
            <person name="Nagy L.G."/>
            <person name="Grigoriev I.V."/>
        </authorList>
    </citation>
    <scope>NUCLEOTIDE SEQUENCE</scope>
    <source>
        <strain evidence="1">FPL87.14</strain>
    </source>
</reference>
<accession>A0AA39J5W4</accession>
<organism evidence="1 2">
    <name type="scientific">Armillaria borealis</name>
    <dbReference type="NCBI Taxonomy" id="47425"/>
    <lineage>
        <taxon>Eukaryota</taxon>
        <taxon>Fungi</taxon>
        <taxon>Dikarya</taxon>
        <taxon>Basidiomycota</taxon>
        <taxon>Agaricomycotina</taxon>
        <taxon>Agaricomycetes</taxon>
        <taxon>Agaricomycetidae</taxon>
        <taxon>Agaricales</taxon>
        <taxon>Marasmiineae</taxon>
        <taxon>Physalacriaceae</taxon>
        <taxon>Armillaria</taxon>
    </lineage>
</organism>